<organism evidence="3 4">
    <name type="scientific">Frisingicoccus caecimuris</name>
    <dbReference type="NCBI Taxonomy" id="1796636"/>
    <lineage>
        <taxon>Bacteria</taxon>
        <taxon>Bacillati</taxon>
        <taxon>Bacillota</taxon>
        <taxon>Clostridia</taxon>
        <taxon>Lachnospirales</taxon>
        <taxon>Lachnospiraceae</taxon>
        <taxon>Frisingicoccus</taxon>
    </lineage>
</organism>
<proteinExistence type="inferred from homology"/>
<evidence type="ECO:0000313" key="3">
    <source>
        <dbReference type="EMBL" id="TCO84018.1"/>
    </source>
</evidence>
<dbReference type="EMBL" id="SLXA01000010">
    <property type="protein sequence ID" value="TCO84018.1"/>
    <property type="molecule type" value="Genomic_DNA"/>
</dbReference>
<evidence type="ECO:0000259" key="2">
    <source>
        <dbReference type="PROSITE" id="PS50164"/>
    </source>
</evidence>
<accession>A0A4V2SDL0</accession>
<dbReference type="PANTHER" id="PTHR34477">
    <property type="entry name" value="UPF0213 PROTEIN YHBQ"/>
    <property type="match status" value="1"/>
</dbReference>
<dbReference type="SUPFAM" id="SSF82771">
    <property type="entry name" value="GIY-YIG endonuclease"/>
    <property type="match status" value="1"/>
</dbReference>
<evidence type="ECO:0000313" key="4">
    <source>
        <dbReference type="Proteomes" id="UP000295711"/>
    </source>
</evidence>
<keyword evidence="3" id="KW-0540">Nuclease</keyword>
<dbReference type="Proteomes" id="UP000295711">
    <property type="component" value="Unassembled WGS sequence"/>
</dbReference>
<dbReference type="OrthoDB" id="9807770at2"/>
<reference evidence="3 4" key="1">
    <citation type="submission" date="2019-03" db="EMBL/GenBank/DDBJ databases">
        <title>Genomic Encyclopedia of Type Strains, Phase IV (KMG-IV): sequencing the most valuable type-strain genomes for metagenomic binning, comparative biology and taxonomic classification.</title>
        <authorList>
            <person name="Goeker M."/>
        </authorList>
    </citation>
    <scope>NUCLEOTIDE SEQUENCE [LARGE SCALE GENOMIC DNA]</scope>
    <source>
        <strain evidence="3 4">DSM 28559</strain>
    </source>
</reference>
<keyword evidence="3" id="KW-0255">Endonuclease</keyword>
<comment type="caution">
    <text evidence="3">The sequence shown here is derived from an EMBL/GenBank/DDBJ whole genome shotgun (WGS) entry which is preliminary data.</text>
</comment>
<dbReference type="Gene3D" id="3.40.1440.10">
    <property type="entry name" value="GIY-YIG endonuclease"/>
    <property type="match status" value="1"/>
</dbReference>
<keyword evidence="3" id="KW-0378">Hydrolase</keyword>
<dbReference type="Pfam" id="PF01541">
    <property type="entry name" value="GIY-YIG"/>
    <property type="match status" value="1"/>
</dbReference>
<comment type="similarity">
    <text evidence="1">Belongs to the UPF0213 family.</text>
</comment>
<sequence length="85" mass="10158">MNYTYILQCSDGSLYTGWTNDLEARIQAHNAGRGAKYTRSRRPVKLVYYECIETKEEAMRREYAIKQLNRQQKLQLIAQRRRDNL</sequence>
<keyword evidence="4" id="KW-1185">Reference proteome</keyword>
<feature type="domain" description="GIY-YIG" evidence="2">
    <location>
        <begin position="1"/>
        <end position="75"/>
    </location>
</feature>
<dbReference type="SMART" id="SM00465">
    <property type="entry name" value="GIYc"/>
    <property type="match status" value="1"/>
</dbReference>
<dbReference type="InterPro" id="IPR050190">
    <property type="entry name" value="UPF0213_domain"/>
</dbReference>
<protein>
    <submittedName>
        <fullName evidence="3">Putative endonuclease</fullName>
    </submittedName>
</protein>
<dbReference type="InterPro" id="IPR000305">
    <property type="entry name" value="GIY-YIG_endonuc"/>
</dbReference>
<gene>
    <name evidence="3" type="ORF">EV212_11041</name>
</gene>
<dbReference type="PANTHER" id="PTHR34477:SF1">
    <property type="entry name" value="UPF0213 PROTEIN YHBQ"/>
    <property type="match status" value="1"/>
</dbReference>
<name>A0A4V2SDL0_9FIRM</name>
<evidence type="ECO:0000256" key="1">
    <source>
        <dbReference type="ARBA" id="ARBA00007435"/>
    </source>
</evidence>
<dbReference type="RefSeq" id="WP_132092592.1">
    <property type="nucleotide sequence ID" value="NZ_JANKAQ010000011.1"/>
</dbReference>
<dbReference type="InterPro" id="IPR035901">
    <property type="entry name" value="GIY-YIG_endonuc_sf"/>
</dbReference>
<dbReference type="GO" id="GO:0004519">
    <property type="term" value="F:endonuclease activity"/>
    <property type="evidence" value="ECO:0007669"/>
    <property type="project" value="UniProtKB-KW"/>
</dbReference>
<dbReference type="PROSITE" id="PS50164">
    <property type="entry name" value="GIY_YIG"/>
    <property type="match status" value="1"/>
</dbReference>
<dbReference type="CDD" id="cd10456">
    <property type="entry name" value="GIY-YIG_UPF0213"/>
    <property type="match status" value="1"/>
</dbReference>
<dbReference type="AlphaFoldDB" id="A0A4V2SDL0"/>